<feature type="region of interest" description="Disordered" evidence="1">
    <location>
        <begin position="151"/>
        <end position="180"/>
    </location>
</feature>
<feature type="compositionally biased region" description="Polar residues" evidence="1">
    <location>
        <begin position="1237"/>
        <end position="1247"/>
    </location>
</feature>
<dbReference type="InterPro" id="IPR019458">
    <property type="entry name" value="Est1-like_N"/>
</dbReference>
<evidence type="ECO:0008006" key="8">
    <source>
        <dbReference type="Google" id="ProtNLM"/>
    </source>
</evidence>
<dbReference type="Proteomes" id="UP000836402">
    <property type="component" value="Unassembled WGS sequence"/>
</dbReference>
<dbReference type="PANTHER" id="PTHR15696:SF36">
    <property type="entry name" value="NONSENSE-MEDIATED MRNA DECAY FACTOR"/>
    <property type="match status" value="1"/>
</dbReference>
<dbReference type="EMBL" id="LWDD02000148">
    <property type="protein sequence ID" value="KAE8263377.1"/>
    <property type="molecule type" value="Genomic_DNA"/>
</dbReference>
<gene>
    <name evidence="5" type="ORF">A4X03_0g1724</name>
    <name evidence="4" type="ORF">JKIAZH3_G3289</name>
</gene>
<proteinExistence type="predicted"/>
<feature type="region of interest" description="Disordered" evidence="1">
    <location>
        <begin position="1"/>
        <end position="57"/>
    </location>
</feature>
<feature type="region of interest" description="Disordered" evidence="1">
    <location>
        <begin position="553"/>
        <end position="608"/>
    </location>
</feature>
<dbReference type="Proteomes" id="UP000077671">
    <property type="component" value="Unassembled WGS sequence"/>
</dbReference>
<reference evidence="4" key="3">
    <citation type="submission" date="2020-10" db="EMBL/GenBank/DDBJ databases">
        <authorList>
            <person name="Sedaghatjoo S."/>
        </authorList>
    </citation>
    <scope>NUCLEOTIDE SEQUENCE</scope>
    <source>
        <strain evidence="4">AZH3</strain>
    </source>
</reference>
<sequence length="1270" mass="134208">MARSSPQRVRDRGHARGADGGRASASGAAVSASGIDGQQPAAQSKDARSSQLSKEAKSQRSVFKDYLANASEKASSHGSLPSLTGPNSDLEFARKNLRNTYLNLLFSCTFTRSAHGVESCLWIETTHPIVAIYRKYLGSLEKTIASLKVSGSGTGAGAKRGSNVKQQGNSNGGGGSSSTRNAKLNEYARVATEYRKFLLSEETFWQELAARIVHTFKLHEARPMFDALGIANDPDSSTVSSSSPLPASSAGAESSRGGVRTNDVDDIPRNAGSSAGMNRVQGAGTISFVSSGGSTAEAAAQVKAAQIPSNRDRLIENVHKALVCCGDLARYRVQVSDKPVESAAKGGNAKGVAKPTIDYTRASIFYTQARLLLPDNGNPSNQLAVIATSVGDPLSAVHHYYRALCCRVPFETAKPNLETALGKGVEQWARRLEATLHESTSAGAGGSAAREPKYERGWRPRKLREMVAGMEAEYANSDPHAFVEVWKGEFIALHGLFHRKVFFTSLEALNQVVVARFAILVKNRALTPDVISKVVISGLSASWTVRLWRNTPAGNGASSRQASSSRRKSAPEKGKSSTTPEATGKGPDVKAQQAVGTDGDEDDEDDEFLPESFTSEQRQAVHLSIENQLVAHVLEVIRVLLDVGTQETRGILQSARRTTLVAGEGRRTQLPPAEQRVTATFRRILPALRVAIKWVKAHLEYIQRCKDRALTSSQSSGSDSIADMSLSFDRIPSARESDVILAKSRADGGVVESIFTFWRSSVDFINTLRFAFPWDDLPSLDTLGPLGAPALCLEEDLDMRGFSPTKKAMLPHSSGGMGEACGAIGLSQAHPNEEQLMRIADLLIDAKVVAESQTSPIMFDDERNAFMYAVPDSEDIRVGMTGDHSGPSTAGRGNARSYDAGGAAVTETRGMEHIDRQPLESTGRPQGLADAFAEVSSEGFSESTDDVVDLAMRAVDNRSDAMSDAPDKLERDGASFGDDDDDEEDMILVPAVRDLWTHAQGGQSTDAGADLAGPSVGTTGGERPTHARVQSQALGGARTAQDLLLQVLNGSNQSTGSPQQALGSPHRVAQVPASTHATPAASASAGAIFPHSNSPYTGSPVPAALNAALSPPPPSQQPALLFGGMGGSANSPSGGHRASIWSPGPMDMRTAVAPGQGNIWGPPGSGVGGGRGGGGGGGAMPSPNFAAAQAFVNGGFFPPGSGQGPPPPPPPPAHNHQPPNPGPFPHQAQPHPGFTYEQRQPHPSGQSLFDDPFAARERDPFNPYPRNAGR</sequence>
<feature type="compositionally biased region" description="Acidic residues" evidence="1">
    <location>
        <begin position="598"/>
        <end position="608"/>
    </location>
</feature>
<evidence type="ECO:0000256" key="1">
    <source>
        <dbReference type="SAM" id="MobiDB-lite"/>
    </source>
</evidence>
<dbReference type="Pfam" id="PF10374">
    <property type="entry name" value="EST1"/>
    <property type="match status" value="1"/>
</dbReference>
<reference evidence="5" key="2">
    <citation type="journal article" date="2019" name="IMA Fungus">
        <title>Genome sequencing and comparison of five Tilletia species to identify candidate genes for the detection of regulated species infecting wheat.</title>
        <authorList>
            <person name="Nguyen H.D.T."/>
            <person name="Sultana T."/>
            <person name="Kesanakurti P."/>
            <person name="Hambleton S."/>
        </authorList>
    </citation>
    <scope>NUCLEOTIDE SEQUENCE</scope>
    <source>
        <strain evidence="5">DAOMC 238032</strain>
    </source>
</reference>
<feature type="compositionally biased region" description="Gly residues" evidence="1">
    <location>
        <begin position="1163"/>
        <end position="1179"/>
    </location>
</feature>
<protein>
    <recommendedName>
        <fullName evidence="8">DNA/RNA-binding domain-containing protein</fullName>
    </recommendedName>
</protein>
<evidence type="ECO:0000313" key="7">
    <source>
        <dbReference type="Proteomes" id="UP000836402"/>
    </source>
</evidence>
<feature type="region of interest" description="Disordered" evidence="1">
    <location>
        <begin position="235"/>
        <end position="264"/>
    </location>
</feature>
<dbReference type="Pfam" id="PF10373">
    <property type="entry name" value="EST1_DNA_bind"/>
    <property type="match status" value="1"/>
</dbReference>
<keyword evidence="7" id="KW-1185">Reference proteome</keyword>
<evidence type="ECO:0000313" key="6">
    <source>
        <dbReference type="Proteomes" id="UP000077671"/>
    </source>
</evidence>
<dbReference type="PANTHER" id="PTHR15696">
    <property type="entry name" value="SMG-7 SUPPRESSOR WITH MORPHOLOGICAL EFFECT ON GENITALIA PROTEIN 7"/>
    <property type="match status" value="1"/>
</dbReference>
<accession>A0A177UQG3</accession>
<dbReference type="EMBL" id="CAJHJG010003257">
    <property type="protein sequence ID" value="CAD6928936.1"/>
    <property type="molecule type" value="Genomic_DNA"/>
</dbReference>
<name>A0A177UQG3_9BASI</name>
<feature type="region of interest" description="Disordered" evidence="1">
    <location>
        <begin position="1050"/>
        <end position="1069"/>
    </location>
</feature>
<dbReference type="InterPro" id="IPR045153">
    <property type="entry name" value="Est1/Ebs1-like"/>
</dbReference>
<organism evidence="5 6">
    <name type="scientific">Tilletia caries</name>
    <name type="common">wheat bunt fungus</name>
    <dbReference type="NCBI Taxonomy" id="13290"/>
    <lineage>
        <taxon>Eukaryota</taxon>
        <taxon>Fungi</taxon>
        <taxon>Dikarya</taxon>
        <taxon>Basidiomycota</taxon>
        <taxon>Ustilaginomycotina</taxon>
        <taxon>Exobasidiomycetes</taxon>
        <taxon>Tilletiales</taxon>
        <taxon>Tilletiaceae</taxon>
        <taxon>Tilletia</taxon>
    </lineage>
</organism>
<feature type="region of interest" description="Disordered" evidence="1">
    <location>
        <begin position="1157"/>
        <end position="1270"/>
    </location>
</feature>
<dbReference type="InterPro" id="IPR011990">
    <property type="entry name" value="TPR-like_helical_dom_sf"/>
</dbReference>
<dbReference type="Gene3D" id="1.25.40.10">
    <property type="entry name" value="Tetratricopeptide repeat domain"/>
    <property type="match status" value="1"/>
</dbReference>
<feature type="region of interest" description="Disordered" evidence="1">
    <location>
        <begin position="1001"/>
        <end position="1025"/>
    </location>
</feature>
<evidence type="ECO:0000259" key="2">
    <source>
        <dbReference type="Pfam" id="PF10373"/>
    </source>
</evidence>
<dbReference type="SUPFAM" id="SSF48452">
    <property type="entry name" value="TPR-like"/>
    <property type="match status" value="1"/>
</dbReference>
<dbReference type="InterPro" id="IPR018834">
    <property type="entry name" value="DNA/RNA-bd_Est1-type"/>
</dbReference>
<feature type="compositionally biased region" description="Basic and acidic residues" evidence="1">
    <location>
        <begin position="958"/>
        <end position="973"/>
    </location>
</feature>
<evidence type="ECO:0000259" key="3">
    <source>
        <dbReference type="Pfam" id="PF10374"/>
    </source>
</evidence>
<comment type="caution">
    <text evidence="5">The sequence shown here is derived from an EMBL/GenBank/DDBJ whole genome shotgun (WGS) entry which is preliminary data.</text>
</comment>
<dbReference type="AlphaFoldDB" id="A0A177UQG3"/>
<reference evidence="5" key="1">
    <citation type="submission" date="2016-04" db="EMBL/GenBank/DDBJ databases">
        <authorList>
            <person name="Nguyen H.D."/>
            <person name="Kesanakurti P."/>
            <person name="Cullis J."/>
            <person name="Levesque C.A."/>
            <person name="Hambleton S."/>
        </authorList>
    </citation>
    <scope>NUCLEOTIDE SEQUENCE</scope>
    <source>
        <strain evidence="5">DAOMC 238032</strain>
    </source>
</reference>
<evidence type="ECO:0000313" key="4">
    <source>
        <dbReference type="EMBL" id="CAD6928936.1"/>
    </source>
</evidence>
<feature type="compositionally biased region" description="Basic and acidic residues" evidence="1">
    <location>
        <begin position="8"/>
        <end position="19"/>
    </location>
</feature>
<feature type="compositionally biased region" description="Low complexity" evidence="1">
    <location>
        <begin position="21"/>
        <end position="37"/>
    </location>
</feature>
<evidence type="ECO:0000313" key="5">
    <source>
        <dbReference type="EMBL" id="KAE8263377.1"/>
    </source>
</evidence>
<feature type="compositionally biased region" description="Pro residues" evidence="1">
    <location>
        <begin position="1204"/>
        <end position="1224"/>
    </location>
</feature>
<feature type="region of interest" description="Disordered" evidence="1">
    <location>
        <begin position="958"/>
        <end position="983"/>
    </location>
</feature>
<feature type="domain" description="Telomerase activating protein Est1-like N-terminal" evidence="3">
    <location>
        <begin position="117"/>
        <end position="335"/>
    </location>
</feature>
<feature type="domain" description="DNA/RNA-binding" evidence="2">
    <location>
        <begin position="364"/>
        <end position="533"/>
    </location>
</feature>
<feature type="compositionally biased region" description="Low complexity" evidence="1">
    <location>
        <begin position="235"/>
        <end position="258"/>
    </location>
</feature>
<feature type="compositionally biased region" description="Polar residues" evidence="1">
    <location>
        <begin position="1050"/>
        <end position="1062"/>
    </location>
</feature>